<feature type="active site" description="Charge relay system" evidence="5 6">
    <location>
        <position position="428"/>
    </location>
</feature>
<dbReference type="EMBL" id="BNAS01000004">
    <property type="protein sequence ID" value="GHH75149.1"/>
    <property type="molecule type" value="Genomic_DNA"/>
</dbReference>
<evidence type="ECO:0000256" key="5">
    <source>
        <dbReference type="PIRSR" id="PIRSR615500-1"/>
    </source>
</evidence>
<feature type="chain" id="PRO_5039085614" description="Peptidase S8/S53 domain-containing protein" evidence="8">
    <location>
        <begin position="39"/>
        <end position="1355"/>
    </location>
</feature>
<dbReference type="SUPFAM" id="SSF49464">
    <property type="entry name" value="Carboxypeptidase regulatory domain-like"/>
    <property type="match status" value="1"/>
</dbReference>
<proteinExistence type="inferred from homology"/>
<dbReference type="NCBIfam" id="NF038128">
    <property type="entry name" value="choice_anch_J"/>
    <property type="match status" value="1"/>
</dbReference>
<evidence type="ECO:0000256" key="2">
    <source>
        <dbReference type="ARBA" id="ARBA00022670"/>
    </source>
</evidence>
<dbReference type="Pfam" id="PF00082">
    <property type="entry name" value="Peptidase_S8"/>
    <property type="match status" value="1"/>
</dbReference>
<evidence type="ECO:0000313" key="10">
    <source>
        <dbReference type="EMBL" id="GHH75149.1"/>
    </source>
</evidence>
<dbReference type="Gene3D" id="3.40.50.200">
    <property type="entry name" value="Peptidase S8/S53 domain"/>
    <property type="match status" value="1"/>
</dbReference>
<dbReference type="GO" id="GO:0030246">
    <property type="term" value="F:carbohydrate binding"/>
    <property type="evidence" value="ECO:0007669"/>
    <property type="project" value="InterPro"/>
</dbReference>
<reference evidence="10" key="2">
    <citation type="submission" date="2020-09" db="EMBL/GenBank/DDBJ databases">
        <authorList>
            <person name="Sun Q."/>
            <person name="Zhou Y."/>
        </authorList>
    </citation>
    <scope>NUCLEOTIDE SEQUENCE</scope>
    <source>
        <strain evidence="10">CGMCC 4.7398</strain>
    </source>
</reference>
<feature type="domain" description="Peptidase S8/S53" evidence="9">
    <location>
        <begin position="199"/>
        <end position="468"/>
    </location>
</feature>
<keyword evidence="4 6" id="KW-0720">Serine protease</keyword>
<evidence type="ECO:0000256" key="3">
    <source>
        <dbReference type="ARBA" id="ARBA00022801"/>
    </source>
</evidence>
<keyword evidence="2 6" id="KW-0645">Protease</keyword>
<sequence>MHSRMSERRAPIALAVVGTLLATTVSVAPALASTPAAAGTSPAIAADVPERAADKITSSVRTRLDAKESADFWIRFADRPELEQAKAILDWDERGQFVYDALTSTAKTSQADVVADLEAAGVEYESYWISNAILVEDGTLELAKQVAASREVKQVHERVAAQPIEPVERKAPTARAPLATEWGLDAIGAPDVWDMGFTGEGITVSNIDSGVELEHPALLEHYRGYVGDGEVDNDYNWFDASDSCDGSPCDVDAHGTHVMGTMVGDDGAGNQIGVAPDADWIAANGCASCSDADLLASGQWILAPTRADGSDPDPAQRPHIVNNSWGQQAPGAIDDFMSEEIAAWEAAGIFGAWAAGNAGEAGCQSTSSPGANVATYAAGAFGPDGEITEFSSRGPGAEGVTKPDLAAPGEDVRSSVPGGDYAEFSGTSMASPHLAGAVALLWSAAPILIGDIEGTQALLDETAGDVVDDSCGGTPSNNNVWGEGRLDVEALIENAPIDGFGILSGTVTGPDGEPVGGARIAAGERGDTTDSNGVYRIALAAGSYDLGVSAFGYLAGTGSAEVIEGETATRDFVLEAAPTTTVSGTVTDGSGHGWPLDAKLTVQGAPSDVVAWTDPFTGEYSFELPQSATHTLVVQPSVEGYAAFTQAVEVGTEPTSADAALPVLDQCTAPGYALTAAGAGTEEFESGSVPEGWVVEDLAGTEEVWTFDDTADVGNQTGGEGLFAEVNSDAYGPDGQQNTTLTSPALDLSDVEAPLLTFDQSYLVWGGEFADVGLSVDGGETWETVLHQTSDAEGRALVALPGAGGQSDVRVRFHYGDAAWAMWWQIDNVSIGECLPVDGGLVAGFVGDLNTGDGVNRATVTAGAEETTRSLDPENPTVGAGYYSLFTAAAGEQEIGYAAKDYTSAEAAVTVVADAVTRQDVELAAPLLTVSPADLSREVRMGGTRSGTFTVTNEGTAPAEVEVAPASSDFEILGSAAGSGVIKGATREATEVSTSSGTNRTSAAKDGDKLFRNGSRPGATVTPSAPSSLLAGEGTTITHSSSQDVTMGNSVACGAGQTQWLRTFTLEDFDIAGEFAVTNVSFGVESVFAATDVTVNLYELDGEFVYSNMTLLGSSDVTLEAQELTMVDVPVTGTAPAGSTLVVEVVGVDGEIFIGSNAEPETAPSYIAAEACGNAEPATLEEVGFPDMHTVLNVTGETTVDVPWLDVQPPAFTLAPGESDTVYVDLDSSRVDQPGTYTSGVIANGSTPYAEPKVQVSLSVTPPLNWGKIAGTVTGATCDGETVPLEGAFVVIDGSEYDVTLVTGPDGGYARWMGVSNNRLTLLSSATGYPPETKSARIIKGQTVVHNFELNEFCG</sequence>
<keyword evidence="8" id="KW-0732">Signal</keyword>
<dbReference type="Pfam" id="PF13620">
    <property type="entry name" value="CarboxypepD_reg"/>
    <property type="match status" value="1"/>
</dbReference>
<dbReference type="Gene3D" id="2.60.120.200">
    <property type="match status" value="1"/>
</dbReference>
<dbReference type="InterPro" id="IPR015500">
    <property type="entry name" value="Peptidase_S8_subtilisin-rel"/>
</dbReference>
<evidence type="ECO:0000256" key="7">
    <source>
        <dbReference type="SAM" id="MobiDB-lite"/>
    </source>
</evidence>
<comment type="caution">
    <text evidence="10">The sequence shown here is derived from an EMBL/GenBank/DDBJ whole genome shotgun (WGS) entry which is preliminary data.</text>
</comment>
<dbReference type="Gene3D" id="2.60.40.1120">
    <property type="entry name" value="Carboxypeptidase-like, regulatory domain"/>
    <property type="match status" value="3"/>
</dbReference>
<feature type="compositionally biased region" description="Polar residues" evidence="7">
    <location>
        <begin position="991"/>
        <end position="1002"/>
    </location>
</feature>
<feature type="region of interest" description="Disordered" evidence="7">
    <location>
        <begin position="391"/>
        <end position="414"/>
    </location>
</feature>
<dbReference type="PROSITE" id="PS51892">
    <property type="entry name" value="SUBTILASE"/>
    <property type="match status" value="1"/>
</dbReference>
<evidence type="ECO:0000256" key="6">
    <source>
        <dbReference type="PROSITE-ProRule" id="PRU01240"/>
    </source>
</evidence>
<evidence type="ECO:0000256" key="4">
    <source>
        <dbReference type="ARBA" id="ARBA00022825"/>
    </source>
</evidence>
<protein>
    <recommendedName>
        <fullName evidence="9">Peptidase S8/S53 domain-containing protein</fullName>
    </recommendedName>
</protein>
<dbReference type="InterPro" id="IPR000209">
    <property type="entry name" value="Peptidase_S8/S53_dom"/>
</dbReference>
<comment type="similarity">
    <text evidence="1 6">Belongs to the peptidase S8 family.</text>
</comment>
<dbReference type="SUPFAM" id="SSF52743">
    <property type="entry name" value="Subtilisin-like"/>
    <property type="match status" value="1"/>
</dbReference>
<dbReference type="Proteomes" id="UP000627369">
    <property type="component" value="Unassembled WGS sequence"/>
</dbReference>
<feature type="active site" description="Charge relay system" evidence="5 6">
    <location>
        <position position="254"/>
    </location>
</feature>
<dbReference type="InterPro" id="IPR036852">
    <property type="entry name" value="Peptidase_S8/S53_dom_sf"/>
</dbReference>
<evidence type="ECO:0000313" key="11">
    <source>
        <dbReference type="Proteomes" id="UP000627369"/>
    </source>
</evidence>
<dbReference type="PANTHER" id="PTHR43806">
    <property type="entry name" value="PEPTIDASE S8"/>
    <property type="match status" value="1"/>
</dbReference>
<dbReference type="PANTHER" id="PTHR43806:SF67">
    <property type="entry name" value="EGF-LIKE DOMAIN-CONTAINING PROTEIN"/>
    <property type="match status" value="1"/>
</dbReference>
<accession>A0A919G045</accession>
<reference evidence="10" key="1">
    <citation type="journal article" date="2014" name="Int. J. Syst. Evol. Microbiol.">
        <title>Complete genome sequence of Corynebacterium casei LMG S-19264T (=DSM 44701T), isolated from a smear-ripened cheese.</title>
        <authorList>
            <consortium name="US DOE Joint Genome Institute (JGI-PGF)"/>
            <person name="Walter F."/>
            <person name="Albersmeier A."/>
            <person name="Kalinowski J."/>
            <person name="Ruckert C."/>
        </authorList>
    </citation>
    <scope>NUCLEOTIDE SEQUENCE</scope>
    <source>
        <strain evidence="10">CGMCC 4.7398</strain>
    </source>
</reference>
<dbReference type="InterPro" id="IPR050131">
    <property type="entry name" value="Peptidase_S8_subtilisin-like"/>
</dbReference>
<dbReference type="InterPro" id="IPR008969">
    <property type="entry name" value="CarboxyPept-like_regulatory"/>
</dbReference>
<feature type="signal peptide" evidence="8">
    <location>
        <begin position="1"/>
        <end position="38"/>
    </location>
</feature>
<keyword evidence="11" id="KW-1185">Reference proteome</keyword>
<dbReference type="InterPro" id="IPR013784">
    <property type="entry name" value="Carb-bd-like_fold"/>
</dbReference>
<feature type="region of interest" description="Disordered" evidence="7">
    <location>
        <begin position="987"/>
        <end position="1025"/>
    </location>
</feature>
<name>A0A919G045_9MICO</name>
<dbReference type="SUPFAM" id="SSF49452">
    <property type="entry name" value="Starch-binding domain-like"/>
    <property type="match status" value="1"/>
</dbReference>
<dbReference type="GO" id="GO:0004252">
    <property type="term" value="F:serine-type endopeptidase activity"/>
    <property type="evidence" value="ECO:0007669"/>
    <property type="project" value="UniProtKB-UniRule"/>
</dbReference>
<evidence type="ECO:0000256" key="1">
    <source>
        <dbReference type="ARBA" id="ARBA00011073"/>
    </source>
</evidence>
<evidence type="ECO:0000256" key="8">
    <source>
        <dbReference type="SAM" id="SignalP"/>
    </source>
</evidence>
<feature type="active site" description="Charge relay system" evidence="5 6">
    <location>
        <position position="208"/>
    </location>
</feature>
<keyword evidence="3 6" id="KW-0378">Hydrolase</keyword>
<evidence type="ECO:0000259" key="9">
    <source>
        <dbReference type="Pfam" id="PF00082"/>
    </source>
</evidence>
<dbReference type="GO" id="GO:0006508">
    <property type="term" value="P:proteolysis"/>
    <property type="evidence" value="ECO:0007669"/>
    <property type="project" value="UniProtKB-KW"/>
</dbReference>
<organism evidence="10 11">
    <name type="scientific">Promicromonospora soli</name>
    <dbReference type="NCBI Taxonomy" id="2035533"/>
    <lineage>
        <taxon>Bacteria</taxon>
        <taxon>Bacillati</taxon>
        <taxon>Actinomycetota</taxon>
        <taxon>Actinomycetes</taxon>
        <taxon>Micrococcales</taxon>
        <taxon>Promicromonosporaceae</taxon>
        <taxon>Promicromonospora</taxon>
    </lineage>
</organism>
<dbReference type="PRINTS" id="PR00723">
    <property type="entry name" value="SUBTILISIN"/>
</dbReference>
<gene>
    <name evidence="10" type="ORF">GCM10017772_30810</name>
</gene>